<protein>
    <submittedName>
        <fullName evidence="4">Short-chain dehydrogenase</fullName>
    </submittedName>
</protein>
<dbReference type="InterPro" id="IPR020904">
    <property type="entry name" value="Sc_DH/Rdtase_CS"/>
</dbReference>
<dbReference type="FunFam" id="3.40.50.720:FF:000084">
    <property type="entry name" value="Short-chain dehydrogenase reductase"/>
    <property type="match status" value="1"/>
</dbReference>
<comment type="caution">
    <text evidence="4">The sequence shown here is derived from an EMBL/GenBank/DDBJ whole genome shotgun (WGS) entry which is preliminary data.</text>
</comment>
<sequence length="316" mass="33038">MDATPELRFDDRVAIVTGAGRGLGRAHALLLAARGAKVVVNDFGGSKEGTGSDAGPANDVVDEIVAAGGIAVADTNTVGTEGGCQALVEGTVRQFGRVDIVVNNAGISRWAALPEADAENLELTLDVHLRGTWHTTRAAWPHMERQGYGRVITTASTGMLGLADNLAYATAKGALIGFTRSLAFSSAAKGILVNCVAPNSVTRPSESASKPNVVTANRMDEARAAAMATENVAPMVAYLAHESCAVNGEILVAGARRFGRWFLGFTPGWLDAGDGVPAVEDVAAHWDEIVDEKGYYVPTGTMDWGARFMSHLYPGA</sequence>
<dbReference type="AlphaFoldDB" id="A0A919T070"/>
<dbReference type="InterPro" id="IPR002347">
    <property type="entry name" value="SDR_fam"/>
</dbReference>
<dbReference type="PANTHER" id="PTHR45024:SF2">
    <property type="entry name" value="SCP2 DOMAIN-CONTAINING PROTEIN"/>
    <property type="match status" value="1"/>
</dbReference>
<evidence type="ECO:0000313" key="5">
    <source>
        <dbReference type="Proteomes" id="UP000680865"/>
    </source>
</evidence>
<name>A0A919T070_9ACTN</name>
<dbReference type="PANTHER" id="PTHR45024">
    <property type="entry name" value="DEHYDROGENASES, SHORT CHAIN"/>
    <property type="match status" value="1"/>
</dbReference>
<dbReference type="SUPFAM" id="SSF51735">
    <property type="entry name" value="NAD(P)-binding Rossmann-fold domains"/>
    <property type="match status" value="1"/>
</dbReference>
<dbReference type="PRINTS" id="PR00081">
    <property type="entry name" value="GDHRDH"/>
</dbReference>
<dbReference type="Gene3D" id="3.40.50.720">
    <property type="entry name" value="NAD(P)-binding Rossmann-like Domain"/>
    <property type="match status" value="1"/>
</dbReference>
<evidence type="ECO:0000256" key="2">
    <source>
        <dbReference type="ARBA" id="ARBA00023002"/>
    </source>
</evidence>
<keyword evidence="5" id="KW-1185">Reference proteome</keyword>
<keyword evidence="2" id="KW-0560">Oxidoreductase</keyword>
<comment type="similarity">
    <text evidence="1 3">Belongs to the short-chain dehydrogenases/reductases (SDR) family.</text>
</comment>
<dbReference type="Pfam" id="PF00106">
    <property type="entry name" value="adh_short"/>
    <property type="match status" value="1"/>
</dbReference>
<dbReference type="PROSITE" id="PS00061">
    <property type="entry name" value="ADH_SHORT"/>
    <property type="match status" value="1"/>
</dbReference>
<evidence type="ECO:0000313" key="4">
    <source>
        <dbReference type="EMBL" id="GIM82114.1"/>
    </source>
</evidence>
<proteinExistence type="inferred from homology"/>
<organism evidence="4 5">
    <name type="scientific">Winogradskya consettensis</name>
    <dbReference type="NCBI Taxonomy" id="113560"/>
    <lineage>
        <taxon>Bacteria</taxon>
        <taxon>Bacillati</taxon>
        <taxon>Actinomycetota</taxon>
        <taxon>Actinomycetes</taxon>
        <taxon>Micromonosporales</taxon>
        <taxon>Micromonosporaceae</taxon>
        <taxon>Winogradskya</taxon>
    </lineage>
</organism>
<dbReference type="Proteomes" id="UP000680865">
    <property type="component" value="Unassembled WGS sequence"/>
</dbReference>
<accession>A0A919T070</accession>
<gene>
    <name evidence="4" type="ORF">Aco04nite_79960</name>
</gene>
<reference evidence="4" key="1">
    <citation type="submission" date="2021-03" db="EMBL/GenBank/DDBJ databases">
        <title>Whole genome shotgun sequence of Actinoplanes consettensis NBRC 14913.</title>
        <authorList>
            <person name="Komaki H."/>
            <person name="Tamura T."/>
        </authorList>
    </citation>
    <scope>NUCLEOTIDE SEQUENCE</scope>
    <source>
        <strain evidence="4">NBRC 14913</strain>
    </source>
</reference>
<dbReference type="InterPro" id="IPR051687">
    <property type="entry name" value="Peroxisomal_Beta-Oxidation"/>
</dbReference>
<dbReference type="GO" id="GO:0016491">
    <property type="term" value="F:oxidoreductase activity"/>
    <property type="evidence" value="ECO:0007669"/>
    <property type="project" value="UniProtKB-KW"/>
</dbReference>
<dbReference type="EMBL" id="BOQP01000050">
    <property type="protein sequence ID" value="GIM82114.1"/>
    <property type="molecule type" value="Genomic_DNA"/>
</dbReference>
<dbReference type="InterPro" id="IPR036291">
    <property type="entry name" value="NAD(P)-bd_dom_sf"/>
</dbReference>
<evidence type="ECO:0000256" key="1">
    <source>
        <dbReference type="ARBA" id="ARBA00006484"/>
    </source>
</evidence>
<evidence type="ECO:0000256" key="3">
    <source>
        <dbReference type="RuleBase" id="RU000363"/>
    </source>
</evidence>
<dbReference type="PRINTS" id="PR00080">
    <property type="entry name" value="SDRFAMILY"/>
</dbReference>